<dbReference type="EMBL" id="MDEO01000032">
    <property type="protein sequence ID" value="OCX17564.1"/>
    <property type="molecule type" value="Genomic_DNA"/>
</dbReference>
<reference evidence="2 3" key="1">
    <citation type="submission" date="2016-08" db="EMBL/GenBank/DDBJ databases">
        <title>Whole genome sequence of Mesorhizobium sp. strain UASWS1009 isolated from industrial sewage.</title>
        <authorList>
            <person name="Crovadore J."/>
            <person name="Calmin G."/>
            <person name="Chablais R."/>
            <person name="Cochard B."/>
            <person name="Lefort F."/>
        </authorList>
    </citation>
    <scope>NUCLEOTIDE SEQUENCE [LARGE SCALE GENOMIC DNA]</scope>
    <source>
        <strain evidence="2 3">UASWS1009</strain>
    </source>
</reference>
<evidence type="ECO:0000259" key="1">
    <source>
        <dbReference type="Pfam" id="PF10124"/>
    </source>
</evidence>
<protein>
    <recommendedName>
        <fullName evidence="1">Bacteriophage Mu GpT domain-containing protein</fullName>
    </recommendedName>
</protein>
<feature type="domain" description="Bacteriophage Mu GpT" evidence="1">
    <location>
        <begin position="8"/>
        <end position="296"/>
    </location>
</feature>
<organism evidence="2 3">
    <name type="scientific">Mesorhizobium hungaricum</name>
    <dbReference type="NCBI Taxonomy" id="1566387"/>
    <lineage>
        <taxon>Bacteria</taxon>
        <taxon>Pseudomonadati</taxon>
        <taxon>Pseudomonadota</taxon>
        <taxon>Alphaproteobacteria</taxon>
        <taxon>Hyphomicrobiales</taxon>
        <taxon>Phyllobacteriaceae</taxon>
        <taxon>Mesorhizobium</taxon>
    </lineage>
</organism>
<dbReference type="RefSeq" id="WP_024925161.1">
    <property type="nucleotide sequence ID" value="NZ_MDEO01000032.1"/>
</dbReference>
<evidence type="ECO:0000313" key="3">
    <source>
        <dbReference type="Proteomes" id="UP000094412"/>
    </source>
</evidence>
<comment type="caution">
    <text evidence="2">The sequence shown here is derived from an EMBL/GenBank/DDBJ whole genome shotgun (WGS) entry which is preliminary data.</text>
</comment>
<dbReference type="Proteomes" id="UP000094412">
    <property type="component" value="Unassembled WGS sequence"/>
</dbReference>
<proteinExistence type="predicted"/>
<keyword evidence="3" id="KW-1185">Reference proteome</keyword>
<sequence length="297" mass="32826">MLINAANLDSLRVGFKTSFQAGLGQASTLHSRISTGVPSSTKTQKYGWLGKIPNVREWIGPRAVQNLQQHDYSITEKPWELTIGVDRDDIETDNLGIYAPMFTEMGQSTGAKWDQLVFSLLKSGFSEKCYDGQYYFDIDHPVLDEAGQPVSVANTDGGAGTAWFLMDASRALKPVILQKRRDFDFQAKDKLTDDNVFMNKEFVYGADARANVGFGFWQFCWGSRQPLDAARYETARVAVSSMKGDYGRPLGLTASLMVVPPALEGTARKLLNNDYGAGGETNQWKGTAELLVVPWLA</sequence>
<evidence type="ECO:0000313" key="2">
    <source>
        <dbReference type="EMBL" id="OCX17564.1"/>
    </source>
</evidence>
<dbReference type="Pfam" id="PF10124">
    <property type="entry name" value="Mu-like_gpT"/>
    <property type="match status" value="1"/>
</dbReference>
<accession>A0A1C2DS36</accession>
<dbReference type="AlphaFoldDB" id="A0A1C2DS36"/>
<dbReference type="InterPro" id="IPR018774">
    <property type="entry name" value="Phage_Mu_GpT"/>
</dbReference>
<dbReference type="OrthoDB" id="9804833at2"/>
<dbReference type="STRING" id="1566387.QV13_12455"/>
<gene>
    <name evidence="2" type="ORF">QV13_12455</name>
</gene>
<name>A0A1C2DS36_9HYPH</name>